<evidence type="ECO:0000313" key="2">
    <source>
        <dbReference type="Proteomes" id="UP000000714"/>
    </source>
</evidence>
<reference evidence="1 2" key="1">
    <citation type="journal article" date="2007" name="Virology">
        <title>KSY1, a lactococcal phage with a T7-like transcription.</title>
        <authorList>
            <person name="Chopin A."/>
            <person name="Deveau H."/>
            <person name="Ehrlich S.D."/>
            <person name="Moineau S."/>
            <person name="Chopin M.C."/>
        </authorList>
    </citation>
    <scope>NUCLEOTIDE SEQUENCE</scope>
</reference>
<dbReference type="Proteomes" id="UP000000714">
    <property type="component" value="Segment"/>
</dbReference>
<protein>
    <submittedName>
        <fullName evidence="1">Gp065</fullName>
    </submittedName>
</protein>
<evidence type="ECO:0000313" key="1">
    <source>
        <dbReference type="EMBL" id="ABG21608.1"/>
    </source>
</evidence>
<sequence length="61" mass="6877">MPIRLSYDPQKVYVEMPISYQLAGEVTIPVDNTLLIINGPQVLCFNMTGAKITKGYLFENQ</sequence>
<dbReference type="Gene3D" id="2.60.40.3320">
    <property type="match status" value="1"/>
</dbReference>
<accession>A6MAD0</accession>
<proteinExistence type="predicted"/>
<keyword evidence="2" id="KW-1185">Reference proteome</keyword>
<dbReference type="EMBL" id="DQ535032">
    <property type="protein sequence ID" value="ABG21608.1"/>
    <property type="molecule type" value="Genomic_DNA"/>
</dbReference>
<dbReference type="GeneID" id="5601952"/>
<dbReference type="KEGG" id="vg:5601952"/>
<dbReference type="RefSeq" id="YP_001469064.1">
    <property type="nucleotide sequence ID" value="NC_009817.1"/>
</dbReference>
<gene>
    <name evidence="1" type="ORF">KSY1p065</name>
</gene>
<name>A6MAD0_9CAUD</name>
<organism evidence="1 2">
    <name type="scientific">Lactococcus phage KSY1</name>
    <dbReference type="NCBI Taxonomy" id="2913972"/>
    <lineage>
        <taxon>Viruses</taxon>
        <taxon>Duplodnaviria</taxon>
        <taxon>Heunggongvirae</taxon>
        <taxon>Uroviricota</taxon>
        <taxon>Caudoviricetes</taxon>
        <taxon>Chopinvirus</taxon>
        <taxon>Chopinvirus KSY1</taxon>
    </lineage>
</organism>